<sequence length="125" mass="13844">MSFQISQSTLACPKWWQNGRRVVIELNGLLNAGLYASDPVLVVLALVARPGAVHVVLMGESSAIERDVDLHPSTFENYSIQLDAHRTFVEVRGIIADTELTSSLGVARCDLVLHATELHYDWDEL</sequence>
<proteinExistence type="predicted"/>
<comment type="caution">
    <text evidence="1">The sequence shown here is derived from an EMBL/GenBank/DDBJ whole genome shotgun (WGS) entry which is preliminary data.</text>
</comment>
<accession>A0A9W6C247</accession>
<dbReference type="AlphaFoldDB" id="A0A9W6C247"/>
<evidence type="ECO:0000313" key="1">
    <source>
        <dbReference type="EMBL" id="GLC62498.1"/>
    </source>
</evidence>
<dbReference type="EMBL" id="BRXU01000066">
    <property type="protein sequence ID" value="GLC62498.1"/>
    <property type="molecule type" value="Genomic_DNA"/>
</dbReference>
<evidence type="ECO:0000313" key="2">
    <source>
        <dbReference type="Proteomes" id="UP001165080"/>
    </source>
</evidence>
<dbReference type="Proteomes" id="UP001165080">
    <property type="component" value="Unassembled WGS sequence"/>
</dbReference>
<keyword evidence="2" id="KW-1185">Reference proteome</keyword>
<organism evidence="1 2">
    <name type="scientific">Pleodorina starrii</name>
    <dbReference type="NCBI Taxonomy" id="330485"/>
    <lineage>
        <taxon>Eukaryota</taxon>
        <taxon>Viridiplantae</taxon>
        <taxon>Chlorophyta</taxon>
        <taxon>core chlorophytes</taxon>
        <taxon>Chlorophyceae</taxon>
        <taxon>CS clade</taxon>
        <taxon>Chlamydomonadales</taxon>
        <taxon>Volvocaceae</taxon>
        <taxon>Pleodorina</taxon>
    </lineage>
</organism>
<reference evidence="1 2" key="1">
    <citation type="journal article" date="2023" name="Commun. Biol.">
        <title>Reorganization of the ancestral sex-determining regions during the evolution of trioecy in Pleodorina starrii.</title>
        <authorList>
            <person name="Takahashi K."/>
            <person name="Suzuki S."/>
            <person name="Kawai-Toyooka H."/>
            <person name="Yamamoto K."/>
            <person name="Hamaji T."/>
            <person name="Ootsuki R."/>
            <person name="Yamaguchi H."/>
            <person name="Kawachi M."/>
            <person name="Higashiyama T."/>
            <person name="Nozaki H."/>
        </authorList>
    </citation>
    <scope>NUCLEOTIDE SEQUENCE [LARGE SCALE GENOMIC DNA]</scope>
    <source>
        <strain evidence="1 2">NIES-4479</strain>
    </source>
</reference>
<name>A0A9W6C247_9CHLO</name>
<gene>
    <name evidence="1" type="primary">PLESTB003623</name>
    <name evidence="1" type="ORF">PLESTB_001906300</name>
</gene>
<protein>
    <submittedName>
        <fullName evidence="1">Uncharacterized protein</fullName>
    </submittedName>
</protein>